<evidence type="ECO:0000256" key="1">
    <source>
        <dbReference type="ARBA" id="ARBA00009258"/>
    </source>
</evidence>
<evidence type="ECO:0000313" key="10">
    <source>
        <dbReference type="EMBL" id="KAL2802284.1"/>
    </source>
</evidence>
<feature type="compositionally biased region" description="Polar residues" evidence="8">
    <location>
        <begin position="291"/>
        <end position="311"/>
    </location>
</feature>
<feature type="domain" description="Ribosomal RNA methyltransferase FtsJ" evidence="9">
    <location>
        <begin position="503"/>
        <end position="713"/>
    </location>
</feature>
<feature type="region of interest" description="Disordered" evidence="8">
    <location>
        <begin position="224"/>
        <end position="250"/>
    </location>
</feature>
<name>A0ABR4GT82_9EURO</name>
<dbReference type="SUPFAM" id="SSF53335">
    <property type="entry name" value="S-adenosyl-L-methionine-dependent methyltransferases"/>
    <property type="match status" value="1"/>
</dbReference>
<organism evidence="10 11">
    <name type="scientific">Aspergillus granulosus</name>
    <dbReference type="NCBI Taxonomy" id="176169"/>
    <lineage>
        <taxon>Eukaryota</taxon>
        <taxon>Fungi</taxon>
        <taxon>Dikarya</taxon>
        <taxon>Ascomycota</taxon>
        <taxon>Pezizomycotina</taxon>
        <taxon>Eurotiomycetes</taxon>
        <taxon>Eurotiomycetidae</taxon>
        <taxon>Eurotiales</taxon>
        <taxon>Aspergillaceae</taxon>
        <taxon>Aspergillus</taxon>
        <taxon>Aspergillus subgen. Nidulantes</taxon>
    </lineage>
</organism>
<comment type="caution">
    <text evidence="10">The sequence shown here is derived from an EMBL/GenBank/DDBJ whole genome shotgun (WGS) entry which is preliminary data.</text>
</comment>
<dbReference type="EMBL" id="JBFXLT010000194">
    <property type="protein sequence ID" value="KAL2802284.1"/>
    <property type="molecule type" value="Genomic_DNA"/>
</dbReference>
<evidence type="ECO:0000256" key="5">
    <source>
        <dbReference type="ARBA" id="ARBA00022691"/>
    </source>
</evidence>
<evidence type="ECO:0000256" key="7">
    <source>
        <dbReference type="SAM" id="Coils"/>
    </source>
</evidence>
<dbReference type="InterPro" id="IPR050082">
    <property type="entry name" value="RNA_methyltr_RlmE"/>
</dbReference>
<protein>
    <recommendedName>
        <fullName evidence="6">rRNA methyltransferase 2, mitochondrial</fullName>
    </recommendedName>
</protein>
<evidence type="ECO:0000256" key="2">
    <source>
        <dbReference type="ARBA" id="ARBA00022552"/>
    </source>
</evidence>
<accession>A0ABR4GT82</accession>
<dbReference type="PANTHER" id="PTHR10920">
    <property type="entry name" value="RIBOSOMAL RNA METHYLTRANSFERASE"/>
    <property type="match status" value="1"/>
</dbReference>
<dbReference type="PANTHER" id="PTHR10920:SF18">
    <property type="entry name" value="RRNA METHYLTRANSFERASE 2, MITOCHONDRIAL"/>
    <property type="match status" value="1"/>
</dbReference>
<feature type="coiled-coil region" evidence="7">
    <location>
        <begin position="23"/>
        <end position="62"/>
    </location>
</feature>
<evidence type="ECO:0000256" key="8">
    <source>
        <dbReference type="SAM" id="MobiDB-lite"/>
    </source>
</evidence>
<keyword evidence="4" id="KW-0808">Transferase</keyword>
<keyword evidence="11" id="KW-1185">Reference proteome</keyword>
<dbReference type="InterPro" id="IPR029063">
    <property type="entry name" value="SAM-dependent_MTases_sf"/>
</dbReference>
<evidence type="ECO:0000256" key="3">
    <source>
        <dbReference type="ARBA" id="ARBA00022603"/>
    </source>
</evidence>
<comment type="similarity">
    <text evidence="1">Belongs to the class I-like SAM-binding methyltransferase superfamily. RNA methyltransferase RlmE family.</text>
</comment>
<evidence type="ECO:0000256" key="4">
    <source>
        <dbReference type="ARBA" id="ARBA00022679"/>
    </source>
</evidence>
<reference evidence="10 11" key="1">
    <citation type="submission" date="2024-07" db="EMBL/GenBank/DDBJ databases">
        <title>Section-level genome sequencing and comparative genomics of Aspergillus sections Usti and Cavernicolus.</title>
        <authorList>
            <consortium name="Lawrence Berkeley National Laboratory"/>
            <person name="Nybo J.L."/>
            <person name="Vesth T.C."/>
            <person name="Theobald S."/>
            <person name="Frisvad J.C."/>
            <person name="Larsen T.O."/>
            <person name="Kjaerboelling I."/>
            <person name="Rothschild-Mancinelli K."/>
            <person name="Lyhne E.K."/>
            <person name="Kogle M.E."/>
            <person name="Barry K."/>
            <person name="Clum A."/>
            <person name="Na H."/>
            <person name="Ledsgaard L."/>
            <person name="Lin J."/>
            <person name="Lipzen A."/>
            <person name="Kuo A."/>
            <person name="Riley R."/>
            <person name="Mondo S."/>
            <person name="Labutti K."/>
            <person name="Haridas S."/>
            <person name="Pangalinan J."/>
            <person name="Salamov A.A."/>
            <person name="Simmons B.A."/>
            <person name="Magnuson J.K."/>
            <person name="Chen J."/>
            <person name="Drula E."/>
            <person name="Henrissat B."/>
            <person name="Wiebenga A."/>
            <person name="Lubbers R.J."/>
            <person name="Gomes A.C."/>
            <person name="Makela M.R."/>
            <person name="Stajich J."/>
            <person name="Grigoriev I.V."/>
            <person name="Mortensen U.H."/>
            <person name="De Vries R.P."/>
            <person name="Baker S.E."/>
            <person name="Andersen M.R."/>
        </authorList>
    </citation>
    <scope>NUCLEOTIDE SEQUENCE [LARGE SCALE GENOMIC DNA]</scope>
    <source>
        <strain evidence="10 11">CBS 588.65</strain>
    </source>
</reference>
<feature type="compositionally biased region" description="Basic residues" evidence="8">
    <location>
        <begin position="342"/>
        <end position="351"/>
    </location>
</feature>
<keyword evidence="3" id="KW-0489">Methyltransferase</keyword>
<dbReference type="InterPro" id="IPR002877">
    <property type="entry name" value="RNA_MeTrfase_FtsJ_dom"/>
</dbReference>
<feature type="coiled-coil region" evidence="7">
    <location>
        <begin position="115"/>
        <end position="201"/>
    </location>
</feature>
<evidence type="ECO:0000256" key="6">
    <source>
        <dbReference type="ARBA" id="ARBA00041184"/>
    </source>
</evidence>
<dbReference type="Gene3D" id="3.40.50.150">
    <property type="entry name" value="Vaccinia Virus protein VP39"/>
    <property type="match status" value="1"/>
</dbReference>
<sequence length="728" mass="81209">MALATARFEREYDQVYTRTAQLLDAERDRVQRMEKLLLRIENETLQSRLDQTSQDLVLAREAETDVRLQLDGAIRELTRLQGITQTSSREVENLHRELASLNAVASDSQKIQAEKVRLSKEVSSIHSELERLRSQNTSANVLLAEKQALTRQLNALEVELETEKRAHERALAKESQQTEQITTLASKLEETRRELDLARRHGQQMANHAPTANKADSISRKLEGAKGEATFSPRNDSRNSAKKKISSERTIMVPLRGSTSRLHSELNIATPGAVRAQKQQKQIPTMPGEKSSFSITPFLNRTTGLENSTMSSDDELNDIQSGGRDQLPDHARLDSSPVVSKQPKKSAPKHISKPDKDGPTTASIGKNPKNTEKPSLLDSPDKVGGYSIPSSHPMGQKQPQSKKRKLGLQRDRSLFDEDEDDNILQDNRRLGRKLAGAGQTNLTGARAFAGPAGVNCIYRVQRLLQTRLSSSKRWQARQLRDHFTRDAAVQGLKSRAAFKLLQGYAPGSWSQVALTRTQPNGRVLGVDIIPSQPPKGVSTIQGNFLDPEVQAYVREFLRNPQRGRPRCIDNQEGAAESIVDANSSSDLHSGGDANTQRTVDVVLSDMSAPWAQTTGFWKRSLSNPYNRMMNTSGVAFRDHAGSMDLCRAALEFSYEVLKNGGHFVCKFYQGAEDKELEKQLKALFHKVHRLKPESSRSVWGDLLESKEAFFIGLDRKPRATKEEVFTTA</sequence>
<feature type="region of interest" description="Disordered" evidence="8">
    <location>
        <begin position="268"/>
        <end position="420"/>
    </location>
</feature>
<evidence type="ECO:0000259" key="9">
    <source>
        <dbReference type="Pfam" id="PF01728"/>
    </source>
</evidence>
<gene>
    <name evidence="10" type="ORF">BJX63DRAFT_441056</name>
</gene>
<keyword evidence="7" id="KW-0175">Coiled coil</keyword>
<proteinExistence type="inferred from homology"/>
<keyword evidence="2" id="KW-0698">rRNA processing</keyword>
<evidence type="ECO:0000313" key="11">
    <source>
        <dbReference type="Proteomes" id="UP001610334"/>
    </source>
</evidence>
<dbReference type="Proteomes" id="UP001610334">
    <property type="component" value="Unassembled WGS sequence"/>
</dbReference>
<keyword evidence="5" id="KW-0949">S-adenosyl-L-methionine</keyword>
<dbReference type="Pfam" id="PF01728">
    <property type="entry name" value="FtsJ"/>
    <property type="match status" value="1"/>
</dbReference>